<dbReference type="STRING" id="694429.Pyrfu_0358"/>
<dbReference type="EMBL" id="CP002838">
    <property type="protein sequence ID" value="AEM38230.1"/>
    <property type="molecule type" value="Genomic_DNA"/>
</dbReference>
<dbReference type="HOGENOM" id="CLU_846268_0_0_2"/>
<feature type="coiled-coil region" evidence="1">
    <location>
        <begin position="254"/>
        <end position="319"/>
    </location>
</feature>
<feature type="coiled-coil region" evidence="1">
    <location>
        <begin position="71"/>
        <end position="143"/>
    </location>
</feature>
<sequence>MAQTIDWVSGLTAVGAEQPRPAPDEYLDSLRAAGRRDWIPEECSVDGDLVTCPREALRRLLLAAAVAIFKQRLLERALREHEDLYERLREKLEAVEAEVGWLEEELAGLERLVGSLLGLQPRVEELLREVGEARREAARLLERVGRWTSVWECSYSIPHPETIRRRCRRNRRLCILADRVQRAKAEWYDFLWSLPVLELGEGRVLLFREVDARRLEEVWRRLFDGIVEGLRREGYRTRASCTCIKRLVAPEQLVRDVEAEAERLRGEIERLVARSAELARMGRSASSILRRAEKLRERLAQLEQILRELREKLPRDARAKAPTAVARG</sequence>
<organism evidence="2 3">
    <name type="scientific">Pyrolobus fumarii (strain DSM 11204 / 1A)</name>
    <dbReference type="NCBI Taxonomy" id="694429"/>
    <lineage>
        <taxon>Archaea</taxon>
        <taxon>Thermoproteota</taxon>
        <taxon>Thermoprotei</taxon>
        <taxon>Desulfurococcales</taxon>
        <taxon>Pyrodictiaceae</taxon>
        <taxon>Pyrolobus</taxon>
    </lineage>
</organism>
<keyword evidence="3" id="KW-1185">Reference proteome</keyword>
<dbReference type="AlphaFoldDB" id="G0EFQ9"/>
<reference evidence="2 3" key="1">
    <citation type="journal article" date="2011" name="Stand. Genomic Sci.">
        <title>Complete genome sequence of the hyperthermophilic chemolithoautotroph Pyrolobus fumarii type strain (1A).</title>
        <authorList>
            <person name="Anderson I."/>
            <person name="Goker M."/>
            <person name="Nolan M."/>
            <person name="Lucas S."/>
            <person name="Hammon N."/>
            <person name="Deshpande S."/>
            <person name="Cheng J.F."/>
            <person name="Tapia R."/>
            <person name="Han C."/>
            <person name="Goodwin L."/>
            <person name="Pitluck S."/>
            <person name="Huntemann M."/>
            <person name="Liolios K."/>
            <person name="Ivanova N."/>
            <person name="Pagani I."/>
            <person name="Mavromatis K."/>
            <person name="Ovchinikova G."/>
            <person name="Pati A."/>
            <person name="Chen A."/>
            <person name="Palaniappan K."/>
            <person name="Land M."/>
            <person name="Hauser L."/>
            <person name="Brambilla E.M."/>
            <person name="Huber H."/>
            <person name="Yasawong M."/>
            <person name="Rohde M."/>
            <person name="Spring S."/>
            <person name="Abt B."/>
            <person name="Sikorski J."/>
            <person name="Wirth R."/>
            <person name="Detter J.C."/>
            <person name="Woyke T."/>
            <person name="Bristow J."/>
            <person name="Eisen J.A."/>
            <person name="Markowitz V."/>
            <person name="Hugenholtz P."/>
            <person name="Kyrpides N.C."/>
            <person name="Klenk H.P."/>
            <person name="Lapidus A."/>
        </authorList>
    </citation>
    <scope>NUCLEOTIDE SEQUENCE [LARGE SCALE GENOMIC DNA]</scope>
    <source>
        <strain evidence="3">DSM 11204 / 1A</strain>
    </source>
</reference>
<gene>
    <name evidence="2" type="ordered locus">Pyrfu_0358</name>
</gene>
<keyword evidence="1" id="KW-0175">Coiled coil</keyword>
<evidence type="ECO:0000313" key="3">
    <source>
        <dbReference type="Proteomes" id="UP000001037"/>
    </source>
</evidence>
<name>G0EFQ9_PYRF1</name>
<accession>G0EFQ9</accession>
<dbReference type="KEGG" id="pfm:Pyrfu_0358"/>
<dbReference type="Proteomes" id="UP000001037">
    <property type="component" value="Chromosome"/>
</dbReference>
<protein>
    <submittedName>
        <fullName evidence="2">Uncharacterized protein</fullName>
    </submittedName>
</protein>
<dbReference type="eggNOG" id="arCOG00368">
    <property type="taxonomic scope" value="Archaea"/>
</dbReference>
<evidence type="ECO:0000256" key="1">
    <source>
        <dbReference type="SAM" id="Coils"/>
    </source>
</evidence>
<evidence type="ECO:0000313" key="2">
    <source>
        <dbReference type="EMBL" id="AEM38230.1"/>
    </source>
</evidence>
<proteinExistence type="predicted"/>
<dbReference type="InParanoid" id="G0EFQ9"/>